<dbReference type="PATRIC" id="fig|742817.3.peg.1949"/>
<dbReference type="InterPro" id="IPR036513">
    <property type="entry name" value="STAS_dom_sf"/>
</dbReference>
<evidence type="ECO:0000313" key="3">
    <source>
        <dbReference type="Proteomes" id="UP000004892"/>
    </source>
</evidence>
<dbReference type="PROSITE" id="PS50801">
    <property type="entry name" value="STAS"/>
    <property type="match status" value="1"/>
</dbReference>
<comment type="caution">
    <text evidence="2">The sequence shown here is derived from an EMBL/GenBank/DDBJ whole genome shotgun (WGS) entry which is preliminary data.</text>
</comment>
<gene>
    <name evidence="2" type="ORF">HMPREF9449_01831</name>
</gene>
<dbReference type="AlphaFoldDB" id="H1DHU5"/>
<dbReference type="Gene3D" id="3.30.750.24">
    <property type="entry name" value="STAS domain"/>
    <property type="match status" value="1"/>
</dbReference>
<dbReference type="RefSeq" id="WP_009136979.1">
    <property type="nucleotide sequence ID" value="NZ_JH594596.1"/>
</dbReference>
<evidence type="ECO:0000313" key="2">
    <source>
        <dbReference type="EMBL" id="EHP47224.1"/>
    </source>
</evidence>
<dbReference type="Pfam" id="PF01740">
    <property type="entry name" value="STAS"/>
    <property type="match status" value="1"/>
</dbReference>
<dbReference type="SUPFAM" id="SSF52091">
    <property type="entry name" value="SpoIIaa-like"/>
    <property type="match status" value="1"/>
</dbReference>
<dbReference type="PANTHER" id="PTHR33495">
    <property type="entry name" value="ANTI-SIGMA FACTOR ANTAGONIST TM_1081-RELATED-RELATED"/>
    <property type="match status" value="1"/>
</dbReference>
<feature type="domain" description="STAS" evidence="1">
    <location>
        <begin position="22"/>
        <end position="112"/>
    </location>
</feature>
<protein>
    <submittedName>
        <fullName evidence="2">Anti-anti-sigma factor</fullName>
    </submittedName>
</protein>
<dbReference type="InterPro" id="IPR002645">
    <property type="entry name" value="STAS_dom"/>
</dbReference>
<evidence type="ECO:0000259" key="1">
    <source>
        <dbReference type="PROSITE" id="PS50801"/>
    </source>
</evidence>
<dbReference type="Proteomes" id="UP000004892">
    <property type="component" value="Unassembled WGS sequence"/>
</dbReference>
<dbReference type="CDD" id="cd07043">
    <property type="entry name" value="STAS_anti-anti-sigma_factors"/>
    <property type="match status" value="1"/>
</dbReference>
<dbReference type="GO" id="GO:0043856">
    <property type="term" value="F:anti-sigma factor antagonist activity"/>
    <property type="evidence" value="ECO:0007669"/>
    <property type="project" value="TreeGrafter"/>
</dbReference>
<keyword evidence="3" id="KW-1185">Reference proteome</keyword>
<sequence>MIIKLDERNGIKIATFASLSRFTLAVTEEVKNELKPVLSNPGTKLIFNLENIDFIDSSGIGCIISLVKTAKSNDSGIKICNLSREVASVFELLHLQMILEIGKDVESCMASFKEGN</sequence>
<dbReference type="HOGENOM" id="CLU_115403_6_2_10"/>
<dbReference type="eggNOG" id="COG1366">
    <property type="taxonomic scope" value="Bacteria"/>
</dbReference>
<reference evidence="2 3" key="1">
    <citation type="submission" date="2012-01" db="EMBL/GenBank/DDBJ databases">
        <title>The Genome Sequence of Odoribacter laneus YIT 12061.</title>
        <authorList>
            <consortium name="The Broad Institute Genome Sequencing Platform"/>
            <person name="Earl A."/>
            <person name="Ward D."/>
            <person name="Feldgarden M."/>
            <person name="Gevers D."/>
            <person name="Morotomi M."/>
            <person name="Young S.K."/>
            <person name="Zeng Q."/>
            <person name="Gargeya S."/>
            <person name="Fitzgerald M."/>
            <person name="Haas B."/>
            <person name="Abouelleil A."/>
            <person name="Alvarado L."/>
            <person name="Arachchi H.M."/>
            <person name="Berlin A."/>
            <person name="Chapman S.B."/>
            <person name="Gearin G."/>
            <person name="Goldberg J."/>
            <person name="Griggs A."/>
            <person name="Gujja S."/>
            <person name="Hansen M."/>
            <person name="Heiman D."/>
            <person name="Howarth C."/>
            <person name="Larimer J."/>
            <person name="Lui A."/>
            <person name="MacDonald P.J.P."/>
            <person name="McCowen C."/>
            <person name="Montmayeur A."/>
            <person name="Murphy C."/>
            <person name="Neiman D."/>
            <person name="Pearson M."/>
            <person name="Priest M."/>
            <person name="Roberts A."/>
            <person name="Saif S."/>
            <person name="Shea T."/>
            <person name="Sisk P."/>
            <person name="Stolte C."/>
            <person name="Sykes S."/>
            <person name="Wortman J."/>
            <person name="Nusbaum C."/>
            <person name="Birren B."/>
        </authorList>
    </citation>
    <scope>NUCLEOTIDE SEQUENCE [LARGE SCALE GENOMIC DNA]</scope>
    <source>
        <strain evidence="2 3">YIT 12061</strain>
    </source>
</reference>
<name>H1DHU5_9BACT</name>
<dbReference type="STRING" id="742817.HMPREF9449_01831"/>
<organism evidence="2 3">
    <name type="scientific">Odoribacter laneus YIT 12061</name>
    <dbReference type="NCBI Taxonomy" id="742817"/>
    <lineage>
        <taxon>Bacteria</taxon>
        <taxon>Pseudomonadati</taxon>
        <taxon>Bacteroidota</taxon>
        <taxon>Bacteroidia</taxon>
        <taxon>Bacteroidales</taxon>
        <taxon>Odoribacteraceae</taxon>
        <taxon>Odoribacter</taxon>
    </lineage>
</organism>
<dbReference type="PANTHER" id="PTHR33495:SF2">
    <property type="entry name" value="ANTI-SIGMA FACTOR ANTAGONIST TM_1081-RELATED"/>
    <property type="match status" value="1"/>
</dbReference>
<dbReference type="EMBL" id="ADMC01000023">
    <property type="protein sequence ID" value="EHP47224.1"/>
    <property type="molecule type" value="Genomic_DNA"/>
</dbReference>
<proteinExistence type="predicted"/>
<dbReference type="GeneID" id="98069394"/>
<accession>H1DHU5</accession>